<protein>
    <submittedName>
        <fullName evidence="1">Uncharacterized protein</fullName>
    </submittedName>
</protein>
<evidence type="ECO:0000313" key="1">
    <source>
        <dbReference type="EMBL" id="GIQ79697.1"/>
    </source>
</evidence>
<keyword evidence="2" id="KW-1185">Reference proteome</keyword>
<dbReference type="AlphaFoldDB" id="A0A9K3CNB2"/>
<evidence type="ECO:0000313" key="2">
    <source>
        <dbReference type="Proteomes" id="UP000265618"/>
    </source>
</evidence>
<reference evidence="1 2" key="1">
    <citation type="journal article" date="2018" name="PLoS ONE">
        <title>The draft genome of Kipferlia bialata reveals reductive genome evolution in fornicate parasites.</title>
        <authorList>
            <person name="Tanifuji G."/>
            <person name="Takabayashi S."/>
            <person name="Kume K."/>
            <person name="Takagi M."/>
            <person name="Nakayama T."/>
            <person name="Kamikawa R."/>
            <person name="Inagaki Y."/>
            <person name="Hashimoto T."/>
        </authorList>
    </citation>
    <scope>NUCLEOTIDE SEQUENCE [LARGE SCALE GENOMIC DNA]</scope>
    <source>
        <strain evidence="1">NY0173</strain>
    </source>
</reference>
<proteinExistence type="predicted"/>
<accession>A0A9K3CNB2</accession>
<name>A0A9K3CNB2_9EUKA</name>
<comment type="caution">
    <text evidence="1">The sequence shown here is derived from an EMBL/GenBank/DDBJ whole genome shotgun (WGS) entry which is preliminary data.</text>
</comment>
<gene>
    <name evidence="1" type="ORF">KIPB_000376</name>
</gene>
<dbReference type="EMBL" id="BDIP01000043">
    <property type="protein sequence ID" value="GIQ79697.1"/>
    <property type="molecule type" value="Genomic_DNA"/>
</dbReference>
<dbReference type="Proteomes" id="UP000265618">
    <property type="component" value="Unassembled WGS sequence"/>
</dbReference>
<sequence>MGAFTSHNTPGRAERLSIPPQAHALSGLPASLWDEMFPSLNGLIDAIKSETCGYWQAQTFFMLGDRAVYRNVILCQCGKVCVAYRHTRGGFALREFMKTGDPDHRSIGSHSPSCDCAARGVALFSRSVATSGVPLSLWGEEFGSLNSLLERMDEITDGTWEVRENYRSGTGTEVGTIWCAACHSCTVGYSQRGTFQLKGFMTNRYRRSNSGVCNRHFRHCPVMERKRQGTCADVYCHRLLLRGDDTTQRRKYELLTVLGPGTGLYRETKYRGDDSSVVVIVCMPSSGDREARSHPTRQMIPTPPGLVISSSRARTVPLATRVGVYTVEGERSPARPSVRLRRTLGC</sequence>
<organism evidence="1 2">
    <name type="scientific">Kipferlia bialata</name>
    <dbReference type="NCBI Taxonomy" id="797122"/>
    <lineage>
        <taxon>Eukaryota</taxon>
        <taxon>Metamonada</taxon>
        <taxon>Carpediemonas-like organisms</taxon>
        <taxon>Kipferlia</taxon>
    </lineage>
</organism>